<dbReference type="Proteomes" id="UP000285532">
    <property type="component" value="Unassembled WGS sequence"/>
</dbReference>
<sequence>MSDGLKRKAFSWLVVCCGVIIAGICVFMQYQNYAFPKAASMERYAVLSKNQVKFSIESLLLKNRGYTEVSGWIYVKNEEPQKYVTSLVLYNDKNDKSLVFPLKMVERVDVAKMRKERGKYNYENSGFDGYIPAKYMTEMPHKEYQLGFLIADGQKTRLVKTGIPYKIGGLK</sequence>
<comment type="caution">
    <text evidence="2">The sequence shown here is derived from an EMBL/GenBank/DDBJ whole genome shotgun (WGS) entry which is preliminary data.</text>
</comment>
<name>A0A422M9E7_LACPA</name>
<dbReference type="EMBL" id="LKFU01000072">
    <property type="protein sequence ID" value="RND84960.1"/>
    <property type="molecule type" value="Genomic_DNA"/>
</dbReference>
<dbReference type="RefSeq" id="WP_016370310.1">
    <property type="nucleotide sequence ID" value="NZ_CBDBYF010000001.1"/>
</dbReference>
<accession>A0A422M9E7</accession>
<keyword evidence="1" id="KW-0472">Membrane</keyword>
<protein>
    <submittedName>
        <fullName evidence="2">Uncharacterized protein</fullName>
    </submittedName>
</protein>
<keyword evidence="1" id="KW-0812">Transmembrane</keyword>
<feature type="transmembrane region" description="Helical" evidence="1">
    <location>
        <begin position="12"/>
        <end position="30"/>
    </location>
</feature>
<evidence type="ECO:0000313" key="3">
    <source>
        <dbReference type="Proteomes" id="UP000285532"/>
    </source>
</evidence>
<dbReference type="AlphaFoldDB" id="A0A422M9E7"/>
<proteinExistence type="predicted"/>
<keyword evidence="1" id="KW-1133">Transmembrane helix</keyword>
<gene>
    <name evidence="2" type="ORF">FAM18172_02033</name>
</gene>
<evidence type="ECO:0000256" key="1">
    <source>
        <dbReference type="SAM" id="Phobius"/>
    </source>
</evidence>
<reference evidence="2 3" key="1">
    <citation type="journal article" date="2018" name="Front. Microbiol.">
        <title>Conversion of Methionine to Cysteine in Lactobacillus paracasei Depends on the Highly Mobile cysK-ctl-cysE Gene Cluster.</title>
        <authorList>
            <person name="Wuthrich D."/>
            <person name="Irmler S."/>
            <person name="Berthoud H."/>
            <person name="Guggenbuhl B."/>
            <person name="Eugster E."/>
            <person name="Bruggmann R."/>
        </authorList>
    </citation>
    <scope>NUCLEOTIDE SEQUENCE [LARGE SCALE GENOMIC DNA]</scope>
    <source>
        <strain evidence="2 3">FAM18172</strain>
    </source>
</reference>
<evidence type="ECO:0000313" key="2">
    <source>
        <dbReference type="EMBL" id="RND84960.1"/>
    </source>
</evidence>
<organism evidence="2 3">
    <name type="scientific">Lacticaseibacillus paracasei</name>
    <name type="common">Lactobacillus paracasei</name>
    <dbReference type="NCBI Taxonomy" id="1597"/>
    <lineage>
        <taxon>Bacteria</taxon>
        <taxon>Bacillati</taxon>
        <taxon>Bacillota</taxon>
        <taxon>Bacilli</taxon>
        <taxon>Lactobacillales</taxon>
        <taxon>Lactobacillaceae</taxon>
        <taxon>Lacticaseibacillus</taxon>
    </lineage>
</organism>